<dbReference type="GO" id="GO:0036126">
    <property type="term" value="C:sperm flagellum"/>
    <property type="evidence" value="ECO:0007669"/>
    <property type="project" value="TreeGrafter"/>
</dbReference>
<dbReference type="GO" id="GO:0046464">
    <property type="term" value="P:acylglycerol catabolic process"/>
    <property type="evidence" value="ECO:0007669"/>
    <property type="project" value="TreeGrafter"/>
</dbReference>
<organism evidence="3 4">
    <name type="scientific">Anopheles epiroticus</name>
    <dbReference type="NCBI Taxonomy" id="199890"/>
    <lineage>
        <taxon>Eukaryota</taxon>
        <taxon>Metazoa</taxon>
        <taxon>Ecdysozoa</taxon>
        <taxon>Arthropoda</taxon>
        <taxon>Hexapoda</taxon>
        <taxon>Insecta</taxon>
        <taxon>Pterygota</taxon>
        <taxon>Neoptera</taxon>
        <taxon>Endopterygota</taxon>
        <taxon>Diptera</taxon>
        <taxon>Nematocera</taxon>
        <taxon>Culicoidea</taxon>
        <taxon>Culicidae</taxon>
        <taxon>Anophelinae</taxon>
        <taxon>Anopheles</taxon>
    </lineage>
</organism>
<dbReference type="InterPro" id="IPR050960">
    <property type="entry name" value="AB_hydrolase_4_sf"/>
</dbReference>
<dbReference type="InterPro" id="IPR029058">
    <property type="entry name" value="AB_hydrolase_fold"/>
</dbReference>
<dbReference type="ESTHER" id="anoga-q7q8m4">
    <property type="family name" value="abh_upf0017"/>
</dbReference>
<dbReference type="GO" id="GO:0047372">
    <property type="term" value="F:monoacylglycerol lipase activity"/>
    <property type="evidence" value="ECO:0007669"/>
    <property type="project" value="TreeGrafter"/>
</dbReference>
<dbReference type="InterPro" id="IPR000073">
    <property type="entry name" value="AB_hydrolase_1"/>
</dbReference>
<dbReference type="VEuPathDB" id="VectorBase:AEPI001864"/>
<name>A0A182P4M8_9DIPT</name>
<protein>
    <recommendedName>
        <fullName evidence="2">AB hydrolase-1 domain-containing protein</fullName>
    </recommendedName>
</protein>
<evidence type="ECO:0000256" key="1">
    <source>
        <dbReference type="ARBA" id="ARBA00010884"/>
    </source>
</evidence>
<dbReference type="STRING" id="199890.A0A182P4M8"/>
<dbReference type="GO" id="GO:0008126">
    <property type="term" value="F:acetylesterase activity"/>
    <property type="evidence" value="ECO:0007669"/>
    <property type="project" value="TreeGrafter"/>
</dbReference>
<evidence type="ECO:0000313" key="3">
    <source>
        <dbReference type="EnsemblMetazoa" id="AEPI001864-PA"/>
    </source>
</evidence>
<proteinExistence type="inferred from homology"/>
<evidence type="ECO:0000313" key="4">
    <source>
        <dbReference type="Proteomes" id="UP000075885"/>
    </source>
</evidence>
<dbReference type="FunFam" id="3.40.50.1820:FF:000208">
    <property type="entry name" value="Adenosine deaminase CECR1-A"/>
    <property type="match status" value="1"/>
</dbReference>
<dbReference type="SUPFAM" id="SSF53474">
    <property type="entry name" value="alpha/beta-Hydrolases"/>
    <property type="match status" value="1"/>
</dbReference>
<dbReference type="Proteomes" id="UP000075885">
    <property type="component" value="Unassembled WGS sequence"/>
</dbReference>
<keyword evidence="4" id="KW-1185">Reference proteome</keyword>
<dbReference type="Gene3D" id="3.40.50.1820">
    <property type="entry name" value="alpha/beta hydrolase"/>
    <property type="match status" value="1"/>
</dbReference>
<dbReference type="GO" id="GO:0043401">
    <property type="term" value="P:steroid hormone receptor signaling pathway"/>
    <property type="evidence" value="ECO:0007669"/>
    <property type="project" value="TreeGrafter"/>
</dbReference>
<accession>A0A182P4M8</accession>
<sequence length="429" mass="47847">YIPTRLWGFSGHIQTIIHSIVGRVKCPWPLGERVYLALADGSTLTYDLYQPLITTVEDDITVAICPGIGNSSESVYIRTFVHYAQCHGYRCAVLNHIGVLDSVQVTSSRIFTYGHTDDYSAMINSLVKKYPTTNIVSVGFSLGGNLISKYLGEAKRPANIIGGISICQGYNAVIATQWLLKWQNFHRFYLYVLTENVKSIIMKHRHVLLSDDIKQRYQLNERDIAAAATLPELDEAYTRRVHQFPTVKDMYSWSSSLNYLANIQRPMVFVNARDDPLVPDNLLEPVKQFASTHNQSLYIELANGGHLGFYEGGLVYPNPVTWLDRAVVSLIGGIVMSHNDLLVAKRTASSSMLLQYGWTHRCWGLLFAALPSTPSVRGVLMALLKLFLSLFVSKPKVEFVADTPPQTHSSLIVPASSDGANYSNQKSVL</sequence>
<dbReference type="AlphaFoldDB" id="A0A182P4M8"/>
<feature type="domain" description="AB hydrolase-1" evidence="2">
    <location>
        <begin position="62"/>
        <end position="312"/>
    </location>
</feature>
<dbReference type="EnsemblMetazoa" id="AEPI001864-RA">
    <property type="protein sequence ID" value="AEPI001864-PA"/>
    <property type="gene ID" value="AEPI001864"/>
</dbReference>
<reference evidence="4" key="1">
    <citation type="submission" date="2013-03" db="EMBL/GenBank/DDBJ databases">
        <title>The Genome Sequence of Anopheles epiroticus epiroticus2.</title>
        <authorList>
            <consortium name="The Broad Institute Genomics Platform"/>
            <person name="Neafsey D.E."/>
            <person name="Howell P."/>
            <person name="Walker B."/>
            <person name="Young S.K."/>
            <person name="Zeng Q."/>
            <person name="Gargeya S."/>
            <person name="Fitzgerald M."/>
            <person name="Haas B."/>
            <person name="Abouelleil A."/>
            <person name="Allen A.W."/>
            <person name="Alvarado L."/>
            <person name="Arachchi H.M."/>
            <person name="Berlin A.M."/>
            <person name="Chapman S.B."/>
            <person name="Gainer-Dewar J."/>
            <person name="Goldberg J."/>
            <person name="Griggs A."/>
            <person name="Gujja S."/>
            <person name="Hansen M."/>
            <person name="Howarth C."/>
            <person name="Imamovic A."/>
            <person name="Ireland A."/>
            <person name="Larimer J."/>
            <person name="McCowan C."/>
            <person name="Murphy C."/>
            <person name="Pearson M."/>
            <person name="Poon T.W."/>
            <person name="Priest M."/>
            <person name="Roberts A."/>
            <person name="Saif S."/>
            <person name="Shea T."/>
            <person name="Sisk P."/>
            <person name="Sykes S."/>
            <person name="Wortman J."/>
            <person name="Nusbaum C."/>
            <person name="Birren B."/>
        </authorList>
    </citation>
    <scope>NUCLEOTIDE SEQUENCE [LARGE SCALE GENOMIC DNA]</scope>
    <source>
        <strain evidence="4">Epiroticus2</strain>
    </source>
</reference>
<comment type="similarity">
    <text evidence="1">Belongs to the AB hydrolase superfamily. AB hydrolase 4 family.</text>
</comment>
<evidence type="ECO:0000259" key="2">
    <source>
        <dbReference type="Pfam" id="PF00561"/>
    </source>
</evidence>
<dbReference type="Pfam" id="PF00561">
    <property type="entry name" value="Abhydrolase_1"/>
    <property type="match status" value="1"/>
</dbReference>
<dbReference type="GO" id="GO:0051792">
    <property type="term" value="P:medium-chain fatty acid biosynthetic process"/>
    <property type="evidence" value="ECO:0007669"/>
    <property type="project" value="TreeGrafter"/>
</dbReference>
<dbReference type="PANTHER" id="PTHR10794:SF45">
    <property type="entry name" value="MONOACYLGLYCEROL LIPASE ABHD2"/>
    <property type="match status" value="1"/>
</dbReference>
<dbReference type="GO" id="GO:0048240">
    <property type="term" value="P:sperm capacitation"/>
    <property type="evidence" value="ECO:0007669"/>
    <property type="project" value="TreeGrafter"/>
</dbReference>
<dbReference type="GO" id="GO:0051793">
    <property type="term" value="P:medium-chain fatty acid catabolic process"/>
    <property type="evidence" value="ECO:0007669"/>
    <property type="project" value="TreeGrafter"/>
</dbReference>
<dbReference type="GO" id="GO:0097524">
    <property type="term" value="C:sperm plasma membrane"/>
    <property type="evidence" value="ECO:0007669"/>
    <property type="project" value="TreeGrafter"/>
</dbReference>
<reference evidence="3" key="2">
    <citation type="submission" date="2020-05" db="UniProtKB">
        <authorList>
            <consortium name="EnsemblMetazoa"/>
        </authorList>
    </citation>
    <scope>IDENTIFICATION</scope>
    <source>
        <strain evidence="3">Epiroticus2</strain>
    </source>
</reference>
<dbReference type="PANTHER" id="PTHR10794">
    <property type="entry name" value="ABHYDROLASE DOMAIN-CONTAINING PROTEIN"/>
    <property type="match status" value="1"/>
</dbReference>